<dbReference type="SMART" id="SM01093">
    <property type="entry name" value="CP12"/>
    <property type="match status" value="1"/>
</dbReference>
<name>A0A0E3F732_9CAUD</name>
<protein>
    <submittedName>
        <fullName evidence="3">CP12 protein</fullName>
    </submittedName>
</protein>
<reference evidence="4 5" key="1">
    <citation type="submission" date="2013-12" db="EMBL/GenBank/DDBJ databases">
        <title>Ecological redundancy of diverse viral populations within a natural community.</title>
        <authorList>
            <person name="Gregory A.C."/>
            <person name="LaButti K."/>
            <person name="Copeland A."/>
            <person name="Woyke T."/>
            <person name="Sullivan M.B."/>
        </authorList>
    </citation>
    <scope>NUCLEOTIDE SEQUENCE [LARGE SCALE GENOMIC DNA]</scope>
    <source>
        <strain evidence="2">Syn7803C61</strain>
        <strain evidence="3">Syn7803C92</strain>
    </source>
</reference>
<dbReference type="Proteomes" id="UP000185335">
    <property type="component" value="Segment"/>
</dbReference>
<gene>
    <name evidence="2" type="ORF">Syn7803C61_12</name>
    <name evidence="3" type="ORF">Syn7803C92_11</name>
</gene>
<evidence type="ECO:0000259" key="1">
    <source>
        <dbReference type="SMART" id="SM01093"/>
    </source>
</evidence>
<evidence type="ECO:0000313" key="4">
    <source>
        <dbReference type="Proteomes" id="UP000185335"/>
    </source>
</evidence>
<dbReference type="OrthoDB" id="21509at10239"/>
<keyword evidence="4" id="KW-1185">Reference proteome</keyword>
<evidence type="ECO:0000313" key="3">
    <source>
        <dbReference type="EMBL" id="AIX22131.1"/>
    </source>
</evidence>
<dbReference type="KEGG" id="vg:24405156"/>
<dbReference type="RefSeq" id="YP_009140580.1">
    <property type="nucleotide sequence ID" value="NC_027130.1"/>
</dbReference>
<accession>A0A0E3F732</accession>
<evidence type="ECO:0000313" key="2">
    <source>
        <dbReference type="EMBL" id="AIX17234.1"/>
    </source>
</evidence>
<dbReference type="InterPro" id="IPR003823">
    <property type="entry name" value="CP12_dom"/>
</dbReference>
<evidence type="ECO:0000313" key="5">
    <source>
        <dbReference type="Proteomes" id="UP000185340"/>
    </source>
</evidence>
<organism evidence="3 5">
    <name type="scientific">Synechococcus phage ACG-2014b</name>
    <dbReference type="NCBI Taxonomy" id="1493508"/>
    <lineage>
        <taxon>Viruses</taxon>
        <taxon>Duplodnaviria</taxon>
        <taxon>Heunggongvirae</taxon>
        <taxon>Uroviricota</taxon>
        <taxon>Caudoviricetes</taxon>
        <taxon>Pantevenvirales</taxon>
        <taxon>Kyanoviridae</taxon>
        <taxon>Nereusvirus</taxon>
        <taxon>Nereusvirus tusconc4</taxon>
    </lineage>
</organism>
<dbReference type="EMBL" id="KJ019040">
    <property type="protein sequence ID" value="AIX17234.1"/>
    <property type="molecule type" value="Genomic_DNA"/>
</dbReference>
<feature type="domain" description="CP12" evidence="1">
    <location>
        <begin position="4"/>
        <end position="75"/>
    </location>
</feature>
<dbReference type="Proteomes" id="UP000185340">
    <property type="component" value="Segment"/>
</dbReference>
<dbReference type="Pfam" id="PF02672">
    <property type="entry name" value="CP12"/>
    <property type="match status" value="1"/>
</dbReference>
<dbReference type="EMBL" id="KJ019061">
    <property type="protein sequence ID" value="AIX22131.1"/>
    <property type="molecule type" value="Genomic_DNA"/>
</dbReference>
<sequence>MDSIEQHIEKDVEILNDPTVSPQTRRHIEGELHELEEYAENHKKEIEAGDHHDPSYLELFCDANPSEPECLVYED</sequence>
<proteinExistence type="predicted"/>